<name>K2PXS0_9LACT</name>
<comment type="caution">
    <text evidence="7">The sequence shown here is derived from an EMBL/GenBank/DDBJ whole genome shotgun (WGS) entry which is preliminary data.</text>
</comment>
<dbReference type="Proteomes" id="UP000006787">
    <property type="component" value="Unassembled WGS sequence"/>
</dbReference>
<gene>
    <name evidence="7" type="ORF">C426_0494</name>
</gene>
<evidence type="ECO:0000313" key="7">
    <source>
        <dbReference type="EMBL" id="EKF52221.1"/>
    </source>
</evidence>
<dbReference type="PATRIC" id="fig|1231377.3.peg.496"/>
<keyword evidence="4" id="KW-0862">Zinc</keyword>
<evidence type="ECO:0000256" key="2">
    <source>
        <dbReference type="ARBA" id="ARBA00008072"/>
    </source>
</evidence>
<evidence type="ECO:0000256" key="3">
    <source>
        <dbReference type="ARBA" id="ARBA00022723"/>
    </source>
</evidence>
<dbReference type="CDD" id="cd08255">
    <property type="entry name" value="2-desacetyl-2-hydroxyethyl_bacteriochlorophyllide_like"/>
    <property type="match status" value="1"/>
</dbReference>
<evidence type="ECO:0000256" key="5">
    <source>
        <dbReference type="ARBA" id="ARBA00023002"/>
    </source>
</evidence>
<dbReference type="eggNOG" id="COG1063">
    <property type="taxonomic scope" value="Bacteria"/>
</dbReference>
<comment type="cofactor">
    <cofactor evidence="1">
        <name>Zn(2+)</name>
        <dbReference type="ChEBI" id="CHEBI:29105"/>
    </cofactor>
</comment>
<organism evidence="7 8">
    <name type="scientific">Lactococcus garvieae DCC43</name>
    <dbReference type="NCBI Taxonomy" id="1231377"/>
    <lineage>
        <taxon>Bacteria</taxon>
        <taxon>Bacillati</taxon>
        <taxon>Bacillota</taxon>
        <taxon>Bacilli</taxon>
        <taxon>Lactobacillales</taxon>
        <taxon>Streptococcaceae</taxon>
        <taxon>Lactococcus</taxon>
    </lineage>
</organism>
<dbReference type="InterPro" id="IPR036291">
    <property type="entry name" value="NAD(P)-bd_dom_sf"/>
</dbReference>
<dbReference type="PANTHER" id="PTHR43350:SF19">
    <property type="entry name" value="D-GULOSIDE 3-DEHYDROGENASE"/>
    <property type="match status" value="1"/>
</dbReference>
<dbReference type="Gene3D" id="3.90.180.10">
    <property type="entry name" value="Medium-chain alcohol dehydrogenases, catalytic domain"/>
    <property type="match status" value="2"/>
</dbReference>
<keyword evidence="3" id="KW-0479">Metal-binding</keyword>
<evidence type="ECO:0000256" key="4">
    <source>
        <dbReference type="ARBA" id="ARBA00022833"/>
    </source>
</evidence>
<comment type="similarity">
    <text evidence="2">Belongs to the zinc-containing alcohol dehydrogenase family.</text>
</comment>
<dbReference type="GO" id="GO:0016491">
    <property type="term" value="F:oxidoreductase activity"/>
    <property type="evidence" value="ECO:0007669"/>
    <property type="project" value="UniProtKB-KW"/>
</dbReference>
<dbReference type="InterPro" id="IPR013149">
    <property type="entry name" value="ADH-like_C"/>
</dbReference>
<protein>
    <submittedName>
        <fullName evidence="7">Zinc-type alcohol dehydrogenase YcjQ</fullName>
    </submittedName>
</protein>
<feature type="domain" description="Alcohol dehydrogenase-like C-terminal" evidence="6">
    <location>
        <begin position="168"/>
        <end position="279"/>
    </location>
</feature>
<dbReference type="Pfam" id="PF00107">
    <property type="entry name" value="ADH_zinc_N"/>
    <property type="match status" value="1"/>
</dbReference>
<dbReference type="PANTHER" id="PTHR43350">
    <property type="entry name" value="NAD-DEPENDENT ALCOHOL DEHYDROGENASE"/>
    <property type="match status" value="1"/>
</dbReference>
<dbReference type="SUPFAM" id="SSF51735">
    <property type="entry name" value="NAD(P)-binding Rossmann-fold domains"/>
    <property type="match status" value="1"/>
</dbReference>
<dbReference type="AlphaFoldDB" id="K2PXS0"/>
<reference evidence="7 8" key="1">
    <citation type="journal article" date="2012" name="J. Bacteriol.">
        <title>Genome Sequence of the Bacteriocin-Producing Strain Lactococcus garvieae DCC43.</title>
        <authorList>
            <person name="Gabrielsen C."/>
            <person name="Brede D.A."/>
            <person name="Hernandez P.E."/>
            <person name="Nes I.F."/>
            <person name="Diep D.B."/>
        </authorList>
    </citation>
    <scope>NUCLEOTIDE SEQUENCE [LARGE SCALE GENOMIC DNA]</scope>
    <source>
        <strain evidence="7 8">DCC43</strain>
    </source>
</reference>
<sequence>MKKLVALAPHVAGLKDYEERAIEADEVLIAVKFGSPKPGTESVDFKGISPFADDEFNTEWNMFMPRAADAPRGIEFGDLPLGNQVVGEIAEIGSEVTEYKVGDIVSTYGPIRETVIVKGVNNYKLRKMESLDNWKNAVCYDPAQFAMGGTRVANVRAGDWVAIFGLGAIGLIAVQIAAKAGAKVIALDPIANRRELALKMGAVHAIDPINEDAGLRMKELTNKMGVDSVIETSGAAQALQASLKGIAYGGIISYVAFAKPFPEAALNFGREAHFNNAQIIFARASSEPNPEYPRWDRKRIEDTCWDLLMSGYLDCEEIVAPIVPVVESPEAYETYIDKNPALSVKFGVQF</sequence>
<dbReference type="GO" id="GO:0046872">
    <property type="term" value="F:metal ion binding"/>
    <property type="evidence" value="ECO:0007669"/>
    <property type="project" value="UniProtKB-KW"/>
</dbReference>
<evidence type="ECO:0000256" key="1">
    <source>
        <dbReference type="ARBA" id="ARBA00001947"/>
    </source>
</evidence>
<dbReference type="InterPro" id="IPR011032">
    <property type="entry name" value="GroES-like_sf"/>
</dbReference>
<dbReference type="Gene3D" id="3.40.50.720">
    <property type="entry name" value="NAD(P)-binding Rossmann-like Domain"/>
    <property type="match status" value="1"/>
</dbReference>
<evidence type="ECO:0000259" key="6">
    <source>
        <dbReference type="Pfam" id="PF00107"/>
    </source>
</evidence>
<keyword evidence="5" id="KW-0560">Oxidoreductase</keyword>
<dbReference type="EMBL" id="AMQS01000004">
    <property type="protein sequence ID" value="EKF52221.1"/>
    <property type="molecule type" value="Genomic_DNA"/>
</dbReference>
<evidence type="ECO:0000313" key="8">
    <source>
        <dbReference type="Proteomes" id="UP000006787"/>
    </source>
</evidence>
<proteinExistence type="inferred from homology"/>
<dbReference type="RefSeq" id="WP_003134750.1">
    <property type="nucleotide sequence ID" value="NZ_AMQS01000004.1"/>
</dbReference>
<accession>K2PXS0</accession>
<dbReference type="SUPFAM" id="SSF50129">
    <property type="entry name" value="GroES-like"/>
    <property type="match status" value="1"/>
</dbReference>